<accession>A0A7M4DFF8</accession>
<proteinExistence type="predicted"/>
<evidence type="ECO:0000313" key="1">
    <source>
        <dbReference type="EMBL" id="VZO35651.1"/>
    </source>
</evidence>
<dbReference type="SUPFAM" id="SSF53850">
    <property type="entry name" value="Periplasmic binding protein-like II"/>
    <property type="match status" value="1"/>
</dbReference>
<keyword evidence="2" id="KW-1185">Reference proteome</keyword>
<name>A0A7M4DFF8_9MICO</name>
<evidence type="ECO:0000313" key="2">
    <source>
        <dbReference type="Proteomes" id="UP000419743"/>
    </source>
</evidence>
<comment type="caution">
    <text evidence="1">The sequence shown here is derived from an EMBL/GenBank/DDBJ whole genome shotgun (WGS) entry which is preliminary data.</text>
</comment>
<sequence>MENPDAVVERLPTTSAPIEFHPDVTCTLEGKPRMSSRTSRTRRGAAGLTAALALTLGACSGGSDAGGGGDAAPGEVSGDITLLTPIYEGTEGQRLLEDELLPQFYEQYPDVTVTVDYTTYGQLNEKLTTAVASGLIPDVMMMGVGWIEGFADRGILANLSEDAGYTQADLEADYAPQIVEAGMWEDSVYALPIMLDTRVGVARMDLLAEAGYDHTPTSWEELREMAIALTERDAAGTLQRTGFDIMSTDLRQGFETMFFSSGGSLFNEDFTEPTFNSPEGVETLQFLVDLVNTDGVEDIGFSSTDAEVNPLLNGRAAMGITHNSLWTQAEEAAPDVMEHLQPFTIPGEVPGMFFGGTMASVAAGSDHPQAAQALTEFLASPDAALAANEQRGNVPALTELLDSDYVQGNVMVQFAMENLDVAQREGGPPAWLEIRGDITPAIEAALLQQQTPQEALDALAAGAQAAIDR</sequence>
<dbReference type="Pfam" id="PF01547">
    <property type="entry name" value="SBP_bac_1"/>
    <property type="match status" value="1"/>
</dbReference>
<dbReference type="EMBL" id="CACRYJ010000014">
    <property type="protein sequence ID" value="VZO35651.1"/>
    <property type="molecule type" value="Genomic_DNA"/>
</dbReference>
<keyword evidence="1" id="KW-0449">Lipoprotein</keyword>
<reference evidence="1 2" key="1">
    <citation type="submission" date="2019-11" db="EMBL/GenBank/DDBJ databases">
        <authorList>
            <person name="Criscuolo A."/>
        </authorList>
    </citation>
    <scope>NUCLEOTIDE SEQUENCE [LARGE SCALE GENOMIC DNA]</scope>
    <source>
        <strain evidence="1">CIP111667</strain>
    </source>
</reference>
<gene>
    <name evidence="1" type="primary">lpqY_1</name>
    <name evidence="1" type="ORF">HALOF300_00849</name>
</gene>
<dbReference type="Gene3D" id="3.40.190.10">
    <property type="entry name" value="Periplasmic binding protein-like II"/>
    <property type="match status" value="2"/>
</dbReference>
<dbReference type="PANTHER" id="PTHR43649:SF12">
    <property type="entry name" value="DIACETYLCHITOBIOSE BINDING PROTEIN DASA"/>
    <property type="match status" value="1"/>
</dbReference>
<dbReference type="CDD" id="cd14748">
    <property type="entry name" value="PBP2_UgpB"/>
    <property type="match status" value="1"/>
</dbReference>
<dbReference type="PANTHER" id="PTHR43649">
    <property type="entry name" value="ARABINOSE-BINDING PROTEIN-RELATED"/>
    <property type="match status" value="1"/>
</dbReference>
<protein>
    <submittedName>
        <fullName evidence="1">Trehalose-binding lipoprotein LpqY</fullName>
    </submittedName>
</protein>
<organism evidence="1 2">
    <name type="scientific">Occultella aeris</name>
    <dbReference type="NCBI Taxonomy" id="2761496"/>
    <lineage>
        <taxon>Bacteria</taxon>
        <taxon>Bacillati</taxon>
        <taxon>Actinomycetota</taxon>
        <taxon>Actinomycetes</taxon>
        <taxon>Micrococcales</taxon>
        <taxon>Ruaniaceae</taxon>
        <taxon>Occultella</taxon>
    </lineage>
</organism>
<dbReference type="InterPro" id="IPR006059">
    <property type="entry name" value="SBP"/>
</dbReference>
<dbReference type="InterPro" id="IPR050490">
    <property type="entry name" value="Bact_solute-bd_prot1"/>
</dbReference>
<dbReference type="Proteomes" id="UP000419743">
    <property type="component" value="Unassembled WGS sequence"/>
</dbReference>
<dbReference type="AlphaFoldDB" id="A0A7M4DFF8"/>